<evidence type="ECO:0000313" key="2">
    <source>
        <dbReference type="Proteomes" id="UP000729402"/>
    </source>
</evidence>
<protein>
    <submittedName>
        <fullName evidence="1">Uncharacterized protein</fullName>
    </submittedName>
</protein>
<reference evidence="1" key="1">
    <citation type="journal article" date="2021" name="bioRxiv">
        <title>Whole Genome Assembly and Annotation of Northern Wild Rice, Zizania palustris L., Supports a Whole Genome Duplication in the Zizania Genus.</title>
        <authorList>
            <person name="Haas M."/>
            <person name="Kono T."/>
            <person name="Macchietto M."/>
            <person name="Millas R."/>
            <person name="McGilp L."/>
            <person name="Shao M."/>
            <person name="Duquette J."/>
            <person name="Hirsch C.N."/>
            <person name="Kimball J."/>
        </authorList>
    </citation>
    <scope>NUCLEOTIDE SEQUENCE</scope>
    <source>
        <tissue evidence="1">Fresh leaf tissue</tissue>
    </source>
</reference>
<accession>A0A8J5WUG7</accession>
<comment type="caution">
    <text evidence="1">The sequence shown here is derived from an EMBL/GenBank/DDBJ whole genome shotgun (WGS) entry which is preliminary data.</text>
</comment>
<sequence>MSFFLLPWLPSRAWTPCKFLLGFPPFAAVWQRAPLLAHPWGPPFGSSRTPLIPVAPARYCCPLLVPDARANVLLHATWPTMQWTEKIQ</sequence>
<evidence type="ECO:0000313" key="1">
    <source>
        <dbReference type="EMBL" id="KAG8095439.1"/>
    </source>
</evidence>
<dbReference type="EMBL" id="JAAALK010000080">
    <property type="protein sequence ID" value="KAG8095439.1"/>
    <property type="molecule type" value="Genomic_DNA"/>
</dbReference>
<gene>
    <name evidence="1" type="ORF">GUJ93_ZPchr0012g21798</name>
</gene>
<dbReference type="Proteomes" id="UP000729402">
    <property type="component" value="Unassembled WGS sequence"/>
</dbReference>
<name>A0A8J5WUG7_ZIZPA</name>
<keyword evidence="2" id="KW-1185">Reference proteome</keyword>
<organism evidence="1 2">
    <name type="scientific">Zizania palustris</name>
    <name type="common">Northern wild rice</name>
    <dbReference type="NCBI Taxonomy" id="103762"/>
    <lineage>
        <taxon>Eukaryota</taxon>
        <taxon>Viridiplantae</taxon>
        <taxon>Streptophyta</taxon>
        <taxon>Embryophyta</taxon>
        <taxon>Tracheophyta</taxon>
        <taxon>Spermatophyta</taxon>
        <taxon>Magnoliopsida</taxon>
        <taxon>Liliopsida</taxon>
        <taxon>Poales</taxon>
        <taxon>Poaceae</taxon>
        <taxon>BOP clade</taxon>
        <taxon>Oryzoideae</taxon>
        <taxon>Oryzeae</taxon>
        <taxon>Zizaniinae</taxon>
        <taxon>Zizania</taxon>
    </lineage>
</organism>
<proteinExistence type="predicted"/>
<dbReference type="AlphaFoldDB" id="A0A8J5WUG7"/>
<reference evidence="1" key="2">
    <citation type="submission" date="2021-02" db="EMBL/GenBank/DDBJ databases">
        <authorList>
            <person name="Kimball J.A."/>
            <person name="Haas M.W."/>
            <person name="Macchietto M."/>
            <person name="Kono T."/>
            <person name="Duquette J."/>
            <person name="Shao M."/>
        </authorList>
    </citation>
    <scope>NUCLEOTIDE SEQUENCE</scope>
    <source>
        <tissue evidence="1">Fresh leaf tissue</tissue>
    </source>
</reference>